<dbReference type="AlphaFoldDB" id="A0A081CA14"/>
<accession>A0A081CA14</accession>
<dbReference type="EMBL" id="DF820479">
    <property type="protein sequence ID" value="GAK61419.1"/>
    <property type="molecule type" value="Genomic_DNA"/>
</dbReference>
<organism evidence="1">
    <name type="scientific">Vecturithrix granuli</name>
    <dbReference type="NCBI Taxonomy" id="1499967"/>
    <lineage>
        <taxon>Bacteria</taxon>
        <taxon>Candidatus Moduliflexota</taxon>
        <taxon>Candidatus Vecturitrichia</taxon>
        <taxon>Candidatus Vecturitrichales</taxon>
        <taxon>Candidatus Vecturitrichaceae</taxon>
        <taxon>Candidatus Vecturithrix</taxon>
    </lineage>
</organism>
<dbReference type="HOGENOM" id="CLU_2022175_0_0_0"/>
<sequence length="122" mass="12794">MVAEAPAASDVVISPVRSPVTRATKSVALLPPFAPRGLLMVTVTVPLPHSSRTTAEALLICKSGMSFEFVALRLLYKLHPVPSFVQALASKGQLTRSGGQPYWVATVNIRSPLSQSGIAGGV</sequence>
<dbReference type="Proteomes" id="UP000030661">
    <property type="component" value="Unassembled WGS sequence"/>
</dbReference>
<gene>
    <name evidence="1" type="ORF">U27_01319</name>
</gene>
<evidence type="ECO:0000313" key="1">
    <source>
        <dbReference type="EMBL" id="GAK61419.1"/>
    </source>
</evidence>
<name>A0A081CA14_VECG1</name>
<proteinExistence type="predicted"/>
<protein>
    <submittedName>
        <fullName evidence="1">Uncharacterized protein</fullName>
    </submittedName>
</protein>
<reference evidence="1" key="1">
    <citation type="journal article" date="2015" name="PeerJ">
        <title>First genomic representation of candidate bacterial phylum KSB3 points to enhanced environmental sensing as a trigger of wastewater bulking.</title>
        <authorList>
            <person name="Sekiguchi Y."/>
            <person name="Ohashi A."/>
            <person name="Parks D.H."/>
            <person name="Yamauchi T."/>
            <person name="Tyson G.W."/>
            <person name="Hugenholtz P."/>
        </authorList>
    </citation>
    <scope>NUCLEOTIDE SEQUENCE [LARGE SCALE GENOMIC DNA]</scope>
</reference>
<evidence type="ECO:0000313" key="2">
    <source>
        <dbReference type="Proteomes" id="UP000030661"/>
    </source>
</evidence>
<keyword evidence="2" id="KW-1185">Reference proteome</keyword>